<evidence type="ECO:0008006" key="2">
    <source>
        <dbReference type="Google" id="ProtNLM"/>
    </source>
</evidence>
<dbReference type="InterPro" id="IPR016516">
    <property type="entry name" value="UCP07580"/>
</dbReference>
<sequence length="292" mass="33939">MARPLPPDTDPEHSMSQLTVRKLLIDLQTPFAVRWCSGDAFKSAFFNALSMSFPLGEQYFMDSVRAGLKTLPPDAQQPFAAEVQGFVGQEATHRRIHSLFNEQLARQGFDNVMERRIARRLKAHAHLDVRMHVGATAATEHLTALFADWMLAHPEAMAGTEDRLRTLWLWHSAEESEHRSTAFDVYHAIGGNHAWRVRLFRYITWTFFTDVARQTVRNLWRDKALLRWSTWRSAWPFLFGREGIIRSNWPLWRDYLREDFHPSQHPAERSAQWLRDNKHQFTPVGPLNAPAS</sequence>
<evidence type="ECO:0000313" key="1">
    <source>
        <dbReference type="EMBL" id="CBA29683.1"/>
    </source>
</evidence>
<accession>C9YB36</accession>
<dbReference type="AlphaFoldDB" id="C9YB36"/>
<proteinExistence type="predicted"/>
<gene>
    <name evidence="1" type="ORF">Csp_A13370</name>
</gene>
<dbReference type="PANTHER" id="PTHR39456:SF1">
    <property type="entry name" value="METAL-DEPENDENT HYDROLASE"/>
    <property type="match status" value="1"/>
</dbReference>
<dbReference type="Pfam" id="PF10118">
    <property type="entry name" value="Metal_hydrol"/>
    <property type="match status" value="1"/>
</dbReference>
<dbReference type="PIRSF" id="PIRSF007580">
    <property type="entry name" value="UCP07580"/>
    <property type="match status" value="1"/>
</dbReference>
<reference evidence="1" key="1">
    <citation type="journal article" date="2010" name="Nature">
        <title>The dynamic genome of Hydra.</title>
        <authorList>
            <person name="Chapman J.A."/>
            <person name="Kirkness E.F."/>
            <person name="Simakov O."/>
            <person name="Hampson S.E."/>
            <person name="Mitros T."/>
            <person name="Weinmaier T."/>
            <person name="Rattei T."/>
            <person name="Balasubramanian P.G."/>
            <person name="Borman J."/>
            <person name="Busam D."/>
            <person name="Disbennett K."/>
            <person name="Pfannkoch C."/>
            <person name="Sumin N."/>
            <person name="Sutton G."/>
            <person name="Viswanathan L."/>
            <person name="Walenz B."/>
            <person name="Goodstein D.M."/>
            <person name="Hellsten U."/>
            <person name="Kawashima T."/>
            <person name="Prochnik S.E."/>
            <person name="Putnam N.H."/>
            <person name="Shu S."/>
            <person name="Blumberg B."/>
            <person name="Dana C.E."/>
            <person name="Gee L."/>
            <person name="Kibler D.F."/>
            <person name="Law L."/>
            <person name="Lindgens D."/>
            <person name="Martinez D.E."/>
            <person name="Peng J."/>
            <person name="Wigge P.A."/>
            <person name="Bertulat B."/>
            <person name="Guder C."/>
            <person name="Nakamura Y."/>
            <person name="Ozbek S."/>
            <person name="Watanabe H."/>
            <person name="Khalturin K."/>
            <person name="Hemmrich G."/>
            <person name="Franke A."/>
            <person name="Augustin R."/>
            <person name="Fraune S."/>
            <person name="Hayakawa E."/>
            <person name="Hayakawa S."/>
            <person name="Hirose M."/>
            <person name="Hwang J."/>
            <person name="Ikeo K."/>
            <person name="Nishimiya-Fujisawa C."/>
            <person name="Ogura A."/>
            <person name="Takahashi T."/>
            <person name="Steinmetz P.R."/>
            <person name="Zhang X."/>
            <person name="Aufschnaiter R."/>
            <person name="Eder M.K."/>
            <person name="Gorny A.K."/>
            <person name="Salvenmoser W."/>
            <person name="Heimberg A.M."/>
            <person name="Wheeler B.M."/>
            <person name="Peterson K.J."/>
            <person name="Boettger A."/>
            <person name="Tischler P."/>
            <person name="Wolf A."/>
            <person name="Gojobori T."/>
            <person name="Remington K.A."/>
            <person name="Strausberg R.L."/>
            <person name="Venter J."/>
            <person name="Technau U."/>
            <person name="Hobmayer B."/>
            <person name="Bosch T.C."/>
            <person name="Holstein T.W."/>
            <person name="Fujisawa T."/>
            <person name="Bode H.R."/>
            <person name="David C.N."/>
            <person name="Rokhsar D.S."/>
            <person name="Steele R.E."/>
        </authorList>
    </citation>
    <scope>NUCLEOTIDE SEQUENCE</scope>
</reference>
<organism evidence="1">
    <name type="scientific">Curvibacter symbiont subsp. Hydra magnipapillata</name>
    <dbReference type="NCBI Taxonomy" id="667019"/>
    <lineage>
        <taxon>Bacteria</taxon>
        <taxon>Pseudomonadati</taxon>
        <taxon>Pseudomonadota</taxon>
        <taxon>Betaproteobacteria</taxon>
        <taxon>Burkholderiales</taxon>
        <taxon>Comamonadaceae</taxon>
        <taxon>Curvibacter</taxon>
    </lineage>
</organism>
<dbReference type="PANTHER" id="PTHR39456">
    <property type="entry name" value="METAL-DEPENDENT HYDROLASE"/>
    <property type="match status" value="1"/>
</dbReference>
<name>C9YB36_CURXX</name>
<protein>
    <recommendedName>
        <fullName evidence="2">Metal-dependent hydrolase</fullName>
    </recommendedName>
</protein>
<dbReference type="EMBL" id="FN543104">
    <property type="protein sequence ID" value="CBA29683.1"/>
    <property type="molecule type" value="Genomic_DNA"/>
</dbReference>